<protein>
    <recommendedName>
        <fullName evidence="2">BHLH domain-containing protein</fullName>
    </recommendedName>
</protein>
<feature type="domain" description="BHLH" evidence="2">
    <location>
        <begin position="182"/>
        <end position="234"/>
    </location>
</feature>
<dbReference type="PANTHER" id="PTHR23349:SF63">
    <property type="entry name" value="FER3-LIKE PROTEIN"/>
    <property type="match status" value="1"/>
</dbReference>
<dbReference type="Proteomes" id="UP001374579">
    <property type="component" value="Unassembled WGS sequence"/>
</dbReference>
<dbReference type="GO" id="GO:0000981">
    <property type="term" value="F:DNA-binding transcription factor activity, RNA polymerase II-specific"/>
    <property type="evidence" value="ECO:0007669"/>
    <property type="project" value="TreeGrafter"/>
</dbReference>
<feature type="region of interest" description="Disordered" evidence="1">
    <location>
        <begin position="251"/>
        <end position="280"/>
    </location>
</feature>
<dbReference type="GO" id="GO:0000977">
    <property type="term" value="F:RNA polymerase II transcription regulatory region sequence-specific DNA binding"/>
    <property type="evidence" value="ECO:0007669"/>
    <property type="project" value="TreeGrafter"/>
</dbReference>
<sequence length="280" mass="31045">MMEERRMEDSYPDSHPHLTTLTAPSTTTIMEMTSYNQAGTSYAHDLHPSDHHPHQAHYYQAEYDWQHGGAAAGGAATVTSSDPAAFYAFAERPDLASVQLYHHGFPGAVPHSDLYAASPTLWHTPPGLVDDPNHVNALASQRYLPGMSRDQGSSSASSPTSSSSSTTMGSGKPKRRRVQNHTQRKAANIRERRRMFHLNTAFDELRKRLPAFNYEKRLSRIETLRLAMTYIGFMKDVSLGEDPRKVKLIPGVNSDASSDLGHLELESVTSEDAQHEDAES</sequence>
<accession>A0AAN9BR12</accession>
<dbReference type="GO" id="GO:0046983">
    <property type="term" value="F:protein dimerization activity"/>
    <property type="evidence" value="ECO:0007669"/>
    <property type="project" value="InterPro"/>
</dbReference>
<dbReference type="CDD" id="cd11415">
    <property type="entry name" value="bHLH_TS_FERD3L_NATO3"/>
    <property type="match status" value="1"/>
</dbReference>
<dbReference type="SUPFAM" id="SSF47459">
    <property type="entry name" value="HLH, helix-loop-helix DNA-binding domain"/>
    <property type="match status" value="1"/>
</dbReference>
<feature type="compositionally biased region" description="Low complexity" evidence="1">
    <location>
        <begin position="152"/>
        <end position="171"/>
    </location>
</feature>
<evidence type="ECO:0000256" key="1">
    <source>
        <dbReference type="SAM" id="MobiDB-lite"/>
    </source>
</evidence>
<feature type="compositionally biased region" description="Basic and acidic residues" evidence="1">
    <location>
        <begin position="1"/>
        <end position="16"/>
    </location>
</feature>
<comment type="caution">
    <text evidence="3">The sequence shown here is derived from an EMBL/GenBank/DDBJ whole genome shotgun (WGS) entry which is preliminary data.</text>
</comment>
<feature type="region of interest" description="Disordered" evidence="1">
    <location>
        <begin position="145"/>
        <end position="192"/>
    </location>
</feature>
<gene>
    <name evidence="3" type="ORF">V1264_014783</name>
</gene>
<feature type="region of interest" description="Disordered" evidence="1">
    <location>
        <begin position="1"/>
        <end position="24"/>
    </location>
</feature>
<organism evidence="3 4">
    <name type="scientific">Littorina saxatilis</name>
    <dbReference type="NCBI Taxonomy" id="31220"/>
    <lineage>
        <taxon>Eukaryota</taxon>
        <taxon>Metazoa</taxon>
        <taxon>Spiralia</taxon>
        <taxon>Lophotrochozoa</taxon>
        <taxon>Mollusca</taxon>
        <taxon>Gastropoda</taxon>
        <taxon>Caenogastropoda</taxon>
        <taxon>Littorinimorpha</taxon>
        <taxon>Littorinoidea</taxon>
        <taxon>Littorinidae</taxon>
        <taxon>Littorina</taxon>
    </lineage>
</organism>
<dbReference type="SMART" id="SM00353">
    <property type="entry name" value="HLH"/>
    <property type="match status" value="1"/>
</dbReference>
<dbReference type="AlphaFoldDB" id="A0AAN9BR12"/>
<dbReference type="InterPro" id="IPR050283">
    <property type="entry name" value="E-box_TF_Regulators"/>
</dbReference>
<reference evidence="3 4" key="1">
    <citation type="submission" date="2024-02" db="EMBL/GenBank/DDBJ databases">
        <title>Chromosome-scale genome assembly of the rough periwinkle Littorina saxatilis.</title>
        <authorList>
            <person name="De Jode A."/>
            <person name="Faria R."/>
            <person name="Formenti G."/>
            <person name="Sims Y."/>
            <person name="Smith T.P."/>
            <person name="Tracey A."/>
            <person name="Wood J.M.D."/>
            <person name="Zagrodzka Z.B."/>
            <person name="Johannesson K."/>
            <person name="Butlin R.K."/>
            <person name="Leder E.H."/>
        </authorList>
    </citation>
    <scope>NUCLEOTIDE SEQUENCE [LARGE SCALE GENOMIC DNA]</scope>
    <source>
        <strain evidence="3">Snail1</strain>
        <tissue evidence="3">Muscle</tissue>
    </source>
</reference>
<evidence type="ECO:0000313" key="4">
    <source>
        <dbReference type="Proteomes" id="UP001374579"/>
    </source>
</evidence>
<feature type="compositionally biased region" description="Basic residues" evidence="1">
    <location>
        <begin position="172"/>
        <end position="184"/>
    </location>
</feature>
<dbReference type="Pfam" id="PF00010">
    <property type="entry name" value="HLH"/>
    <property type="match status" value="1"/>
</dbReference>
<dbReference type="PANTHER" id="PTHR23349">
    <property type="entry name" value="BASIC HELIX-LOOP-HELIX TRANSCRIPTION FACTOR, TWIST"/>
    <property type="match status" value="1"/>
</dbReference>
<keyword evidence="4" id="KW-1185">Reference proteome</keyword>
<dbReference type="PROSITE" id="PS50888">
    <property type="entry name" value="BHLH"/>
    <property type="match status" value="1"/>
</dbReference>
<evidence type="ECO:0000259" key="2">
    <source>
        <dbReference type="PROSITE" id="PS50888"/>
    </source>
</evidence>
<dbReference type="InterPro" id="IPR036638">
    <property type="entry name" value="HLH_DNA-bd_sf"/>
</dbReference>
<name>A0AAN9BR12_9CAEN</name>
<dbReference type="GO" id="GO:0032502">
    <property type="term" value="P:developmental process"/>
    <property type="evidence" value="ECO:0007669"/>
    <property type="project" value="TreeGrafter"/>
</dbReference>
<dbReference type="EMBL" id="JBAMIC010000003">
    <property type="protein sequence ID" value="KAK7110996.1"/>
    <property type="molecule type" value="Genomic_DNA"/>
</dbReference>
<dbReference type="InterPro" id="IPR011598">
    <property type="entry name" value="bHLH_dom"/>
</dbReference>
<dbReference type="Gene3D" id="4.10.280.10">
    <property type="entry name" value="Helix-loop-helix DNA-binding domain"/>
    <property type="match status" value="1"/>
</dbReference>
<proteinExistence type="predicted"/>
<evidence type="ECO:0000313" key="3">
    <source>
        <dbReference type="EMBL" id="KAK7110996.1"/>
    </source>
</evidence>